<proteinExistence type="predicted"/>
<gene>
    <name evidence="1" type="ORF">CHA01nite_36000</name>
</gene>
<comment type="caution">
    <text evidence="1">The sequence shown here is derived from an EMBL/GenBank/DDBJ whole genome shotgun (WGS) entry which is preliminary data.</text>
</comment>
<dbReference type="EMBL" id="BJYJ01000035">
    <property type="protein sequence ID" value="GEN77860.1"/>
    <property type="molecule type" value="Genomic_DNA"/>
</dbReference>
<protein>
    <recommendedName>
        <fullName evidence="3">RNA polymerase alpha subunit C-terminal domain-containing protein</fullName>
    </recommendedName>
</protein>
<dbReference type="Proteomes" id="UP000321863">
    <property type="component" value="Unassembled WGS sequence"/>
</dbReference>
<dbReference type="OrthoDB" id="7950977at2"/>
<name>A0A511YRN5_9FLAO</name>
<evidence type="ECO:0000313" key="2">
    <source>
        <dbReference type="Proteomes" id="UP000321863"/>
    </source>
</evidence>
<sequence>MINLVIMAGCLKSVCIDSAVPKGNFLQGIIAVPARRALEKEKIDSLEKLSGYSEKEIRQMHGFGKVNMKKLKIHMKENHFSFKERMPDFTEHQEKSRNYV</sequence>
<dbReference type="SUPFAM" id="SSF47789">
    <property type="entry name" value="C-terminal domain of RNA polymerase alpha subunit"/>
    <property type="match status" value="1"/>
</dbReference>
<dbReference type="RefSeq" id="WP_146944028.1">
    <property type="nucleotide sequence ID" value="NZ_BJYJ01000035.1"/>
</dbReference>
<accession>A0A511YRN5</accession>
<dbReference type="Gene3D" id="1.10.150.20">
    <property type="entry name" value="5' to 3' exonuclease, C-terminal subdomain"/>
    <property type="match status" value="1"/>
</dbReference>
<organism evidence="1 2">
    <name type="scientific">Chryseobacterium hagamense</name>
    <dbReference type="NCBI Taxonomy" id="395935"/>
    <lineage>
        <taxon>Bacteria</taxon>
        <taxon>Pseudomonadati</taxon>
        <taxon>Bacteroidota</taxon>
        <taxon>Flavobacteriia</taxon>
        <taxon>Flavobacteriales</taxon>
        <taxon>Weeksellaceae</taxon>
        <taxon>Chryseobacterium group</taxon>
        <taxon>Chryseobacterium</taxon>
    </lineage>
</organism>
<reference evidence="1 2" key="1">
    <citation type="submission" date="2019-07" db="EMBL/GenBank/DDBJ databases">
        <title>Whole genome shotgun sequence of Chryseobacterium hagamense NBRC 105253.</title>
        <authorList>
            <person name="Hosoyama A."/>
            <person name="Uohara A."/>
            <person name="Ohji S."/>
            <person name="Ichikawa N."/>
        </authorList>
    </citation>
    <scope>NUCLEOTIDE SEQUENCE [LARGE SCALE GENOMIC DNA]</scope>
    <source>
        <strain evidence="1 2">NBRC 105253</strain>
    </source>
</reference>
<evidence type="ECO:0000313" key="1">
    <source>
        <dbReference type="EMBL" id="GEN77860.1"/>
    </source>
</evidence>
<dbReference type="AlphaFoldDB" id="A0A511YRN5"/>
<keyword evidence="2" id="KW-1185">Reference proteome</keyword>
<evidence type="ECO:0008006" key="3">
    <source>
        <dbReference type="Google" id="ProtNLM"/>
    </source>
</evidence>